<protein>
    <submittedName>
        <fullName evidence="1">RimJ/RimL family protein N-acetyltransferase</fullName>
    </submittedName>
</protein>
<dbReference type="Gene3D" id="3.40.630.30">
    <property type="match status" value="1"/>
</dbReference>
<organism evidence="1">
    <name type="scientific">Nocardia globerula</name>
    <dbReference type="NCBI Taxonomy" id="1818"/>
    <lineage>
        <taxon>Bacteria</taxon>
        <taxon>Bacillati</taxon>
        <taxon>Actinomycetota</taxon>
        <taxon>Actinomycetes</taxon>
        <taxon>Mycobacteriales</taxon>
        <taxon>Nocardiaceae</taxon>
        <taxon>Nocardia</taxon>
    </lineage>
</organism>
<comment type="caution">
    <text evidence="1">The sequence shown here is derived from an EMBL/GenBank/DDBJ whole genome shotgun (WGS) entry which is preliminary data.</text>
</comment>
<dbReference type="PANTHER" id="PTHR43610">
    <property type="entry name" value="BLL6696 PROTEIN"/>
    <property type="match status" value="1"/>
</dbReference>
<keyword evidence="1" id="KW-0808">Transferase</keyword>
<reference evidence="1" key="1">
    <citation type="submission" date="2019-07" db="EMBL/GenBank/DDBJ databases">
        <title>Genomic Encyclopedia of Type Strains, Phase IV (KMG-IV): sequencing the most valuable type-strain genomes for metagenomic binning, comparative biology and taxonomic classification.</title>
        <authorList>
            <person name="Goeker M."/>
        </authorList>
    </citation>
    <scope>NUCLEOTIDE SEQUENCE</scope>
    <source>
        <strain evidence="1">DSM 44596</strain>
    </source>
</reference>
<dbReference type="InterPro" id="IPR000182">
    <property type="entry name" value="GNAT_dom"/>
</dbReference>
<gene>
    <name evidence="1" type="ORF">FNL38_103581</name>
</gene>
<evidence type="ECO:0000313" key="1">
    <source>
        <dbReference type="EMBL" id="TYQ05230.1"/>
    </source>
</evidence>
<dbReference type="AlphaFoldDB" id="A0A652YRR8"/>
<dbReference type="EMBL" id="VNIQ01000003">
    <property type="protein sequence ID" value="TYQ05230.1"/>
    <property type="molecule type" value="Genomic_DNA"/>
</dbReference>
<dbReference type="InterPro" id="IPR016181">
    <property type="entry name" value="Acyl_CoA_acyltransferase"/>
</dbReference>
<dbReference type="PROSITE" id="PS51186">
    <property type="entry name" value="GNAT"/>
    <property type="match status" value="1"/>
</dbReference>
<name>A0A652YRR8_NOCGL</name>
<dbReference type="GO" id="GO:0016747">
    <property type="term" value="F:acyltransferase activity, transferring groups other than amino-acyl groups"/>
    <property type="evidence" value="ECO:0007669"/>
    <property type="project" value="InterPro"/>
</dbReference>
<sequence length="194" mass="21782">MTESWFQSPTLTGTHVRLEPLVREHADALIAASDDPSIFRWTAAPINTHAEAVAYIEAAESNPDRVAFAQIDTRTDAVVGSTSLYQIAPAYRSLAIGYTWLSKSAQGTRINPEAKLLLLRRAFDDLGAVRVEWHTDEFNEQSRAAIAKLGAQYEGLLRKHRQRTDGSWRTTALFSMTDEDWPTIAPQLERRVRS</sequence>
<accession>A0A652YRR8</accession>
<proteinExistence type="predicted"/>
<dbReference type="PANTHER" id="PTHR43610:SF1">
    <property type="entry name" value="N-ACETYLTRANSFERASE DOMAIN-CONTAINING PROTEIN"/>
    <property type="match status" value="1"/>
</dbReference>
<dbReference type="Pfam" id="PF13302">
    <property type="entry name" value="Acetyltransf_3"/>
    <property type="match status" value="1"/>
</dbReference>
<dbReference type="SUPFAM" id="SSF55729">
    <property type="entry name" value="Acyl-CoA N-acyltransferases (Nat)"/>
    <property type="match status" value="1"/>
</dbReference>